<evidence type="ECO:0000256" key="3">
    <source>
        <dbReference type="SAM" id="MobiDB-lite"/>
    </source>
</evidence>
<dbReference type="InterPro" id="IPR001217">
    <property type="entry name" value="STAT"/>
</dbReference>
<dbReference type="Proteomes" id="UP001497522">
    <property type="component" value="Chromosome 10"/>
</dbReference>
<feature type="region of interest" description="Disordered" evidence="3">
    <location>
        <begin position="396"/>
        <end position="428"/>
    </location>
</feature>
<dbReference type="EMBL" id="OZ023711">
    <property type="protein sequence ID" value="CAK9859312.1"/>
    <property type="molecule type" value="Genomic_DNA"/>
</dbReference>
<dbReference type="InterPro" id="IPR000980">
    <property type="entry name" value="SH2"/>
</dbReference>
<dbReference type="Gene3D" id="3.30.505.10">
    <property type="entry name" value="SH2 domain"/>
    <property type="match status" value="1"/>
</dbReference>
<keyword evidence="1 2" id="KW-0727">SH2 domain</keyword>
<dbReference type="InterPro" id="IPR013320">
    <property type="entry name" value="ConA-like_dom_sf"/>
</dbReference>
<reference evidence="5" key="1">
    <citation type="submission" date="2024-03" db="EMBL/GenBank/DDBJ databases">
        <authorList>
            <consortium name="ELIXIR-Norway"/>
            <consortium name="Elixir Norway"/>
        </authorList>
    </citation>
    <scope>NUCLEOTIDE SEQUENCE</scope>
</reference>
<evidence type="ECO:0000313" key="5">
    <source>
        <dbReference type="EMBL" id="CAK9859312.1"/>
    </source>
</evidence>
<proteinExistence type="predicted"/>
<dbReference type="InterPro" id="IPR036860">
    <property type="entry name" value="SH2_dom_sf"/>
</dbReference>
<feature type="domain" description="SH2" evidence="4">
    <location>
        <begin position="644"/>
        <end position="701"/>
    </location>
</feature>
<evidence type="ECO:0000259" key="4">
    <source>
        <dbReference type="PROSITE" id="PS50001"/>
    </source>
</evidence>
<dbReference type="PROSITE" id="PS50001">
    <property type="entry name" value="SH2"/>
    <property type="match status" value="1"/>
</dbReference>
<accession>A0ABP1A9U7</accession>
<sequence>MASKSGVKLGAIFGDDDYLPLEKMSVTLEKKGGSSGGVGGFEEDSFTLCFWVYLLKRNKAGGGGGGGGGGVLIRQGRPDDMQRGAPFLSIDSDRKLTLHPLLPFSKNNAPAAAAEEGLLQEVVKSDQACAMEKWVHFGCEISPGVARIHLNGGVVAEWKASSTSSIKEGRAADLGPVVLSGGDGSTDGDSVQGYAHYVRVLPQPTVTNHYVKNPPLELSLDGSTGASEDHEVEEGGDGVWSVVGGKASCRRNFALDVALLDALGRSIHKEMELVALLVYADTGVPVEKPKDDAEAPLLTTFDGVEFPSTERPIKLVHGRASFKLKISQLSSKCDNRLFRVCFDSPNTPEYPFLRAFSRPIRCVSRNRNHRTPPSVWRQKPTVEKVVNGSLLVDSSPHRVGALTDGGRASPFSGSQFQRPSASVSPSPSPFTLSSDIHVSQGLLLSPLGASHSTEFTGVKQETDKDSTTHLLAATAMEVAHLGKANEADAAGFSDFLVYKYCLENMYCRAEFLKAAILSKSDQDLSDFAGRVSFCTGCRHNGYQVLIARRLLSDGDDAWKSLSKDFYQVSWLNLVKILEERFIQISGGKRQFSTKDKEFLQKVAGCGDFASRKEFDRLWQWMYPVALALSSPQLHSTWECEDPKWIEGMISRDEAEDWLKSEGNAPQPGSFLLRFGSSRIWPHPDAGALVVSYVGEDTHVHHKLLALDGITGCGEGEKPPLSEILLLQPELMHLLRKSIAPTKTQTSSGLH</sequence>
<gene>
    <name evidence="5" type="ORF">CSSPJE1EN2_LOCUS2307</name>
</gene>
<organism evidence="5 6">
    <name type="scientific">Sphagnum jensenii</name>
    <dbReference type="NCBI Taxonomy" id="128206"/>
    <lineage>
        <taxon>Eukaryota</taxon>
        <taxon>Viridiplantae</taxon>
        <taxon>Streptophyta</taxon>
        <taxon>Embryophyta</taxon>
        <taxon>Bryophyta</taxon>
        <taxon>Sphagnophytina</taxon>
        <taxon>Sphagnopsida</taxon>
        <taxon>Sphagnales</taxon>
        <taxon>Sphagnaceae</taxon>
        <taxon>Sphagnum</taxon>
    </lineage>
</organism>
<keyword evidence="6" id="KW-1185">Reference proteome</keyword>
<dbReference type="PANTHER" id="PTHR11801">
    <property type="entry name" value="SIGNAL TRANSDUCER AND ACTIVATOR OF TRANSCRIPTION"/>
    <property type="match status" value="1"/>
</dbReference>
<evidence type="ECO:0000256" key="1">
    <source>
        <dbReference type="ARBA" id="ARBA00022999"/>
    </source>
</evidence>
<dbReference type="SUPFAM" id="SSF49899">
    <property type="entry name" value="Concanavalin A-like lectins/glucanases"/>
    <property type="match status" value="1"/>
</dbReference>
<dbReference type="SUPFAM" id="SSF55550">
    <property type="entry name" value="SH2 domain"/>
    <property type="match status" value="1"/>
</dbReference>
<evidence type="ECO:0000256" key="2">
    <source>
        <dbReference type="PROSITE-ProRule" id="PRU00191"/>
    </source>
</evidence>
<name>A0ABP1A9U7_9BRYO</name>
<evidence type="ECO:0000313" key="6">
    <source>
        <dbReference type="Proteomes" id="UP001497522"/>
    </source>
</evidence>
<protein>
    <recommendedName>
        <fullName evidence="4">SH2 domain-containing protein</fullName>
    </recommendedName>
</protein>